<dbReference type="RefSeq" id="XP_030915297.1">
    <property type="nucleotide sequence ID" value="XM_031059437.1"/>
</dbReference>
<name>A0A8N5ESU0_GEOFO</name>
<feature type="non-terminal residue" evidence="3">
    <location>
        <position position="1"/>
    </location>
</feature>
<feature type="non-terminal residue" evidence="3">
    <location>
        <position position="117"/>
    </location>
</feature>
<reference evidence="3" key="1">
    <citation type="submission" date="2025-08" db="UniProtKB">
        <authorList>
            <consortium name="RefSeq"/>
        </authorList>
    </citation>
    <scope>IDENTIFICATION</scope>
</reference>
<dbReference type="OrthoDB" id="64868at2759"/>
<proteinExistence type="predicted"/>
<protein>
    <submittedName>
        <fullName evidence="3">Dynein heavy chain 10, axonemal-like</fullName>
    </submittedName>
</protein>
<evidence type="ECO:0000313" key="2">
    <source>
        <dbReference type="Proteomes" id="UP000504602"/>
    </source>
</evidence>
<feature type="region of interest" description="Disordered" evidence="1">
    <location>
        <begin position="78"/>
        <end position="117"/>
    </location>
</feature>
<evidence type="ECO:0000313" key="3">
    <source>
        <dbReference type="RefSeq" id="XP_030915297.1"/>
    </source>
</evidence>
<evidence type="ECO:0000256" key="1">
    <source>
        <dbReference type="SAM" id="MobiDB-lite"/>
    </source>
</evidence>
<dbReference type="Proteomes" id="UP000504602">
    <property type="component" value="Unplaced"/>
</dbReference>
<accession>A0A8N5ESU0</accession>
<dbReference type="GeneID" id="115948217"/>
<dbReference type="AlphaFoldDB" id="A0A8N5ESU0"/>
<sequence length="117" mass="12992">LLVRAERPGPAGSTSERFYVAFNEIPEEFVSNSTVYFLRDTKETVPVPKDLTEANEILPRVIKSGMLTDDTLLMLKNAISQQSSPAASHGQQQTEKTSFDSDSENTDSEEIKLPETE</sequence>
<feature type="compositionally biased region" description="Polar residues" evidence="1">
    <location>
        <begin position="78"/>
        <end position="96"/>
    </location>
</feature>
<gene>
    <name evidence="3" type="primary">LOC115948217</name>
</gene>
<organism evidence="2 3">
    <name type="scientific">Geospiza fortis</name>
    <name type="common">Medium ground-finch</name>
    <dbReference type="NCBI Taxonomy" id="48883"/>
    <lineage>
        <taxon>Eukaryota</taxon>
        <taxon>Metazoa</taxon>
        <taxon>Chordata</taxon>
        <taxon>Craniata</taxon>
        <taxon>Vertebrata</taxon>
        <taxon>Euteleostomi</taxon>
        <taxon>Archelosauria</taxon>
        <taxon>Archosauria</taxon>
        <taxon>Dinosauria</taxon>
        <taxon>Saurischia</taxon>
        <taxon>Theropoda</taxon>
        <taxon>Coelurosauria</taxon>
        <taxon>Aves</taxon>
        <taxon>Neognathae</taxon>
        <taxon>Neoaves</taxon>
        <taxon>Telluraves</taxon>
        <taxon>Australaves</taxon>
        <taxon>Passeriformes</taxon>
        <taxon>Thraupidae</taxon>
        <taxon>Geospiza</taxon>
    </lineage>
</organism>
<keyword evidence="2" id="KW-1185">Reference proteome</keyword>